<name>A0A1B6KPV6_9HEMI</name>
<evidence type="ECO:0000313" key="10">
    <source>
        <dbReference type="EMBL" id="JAT14033.1"/>
    </source>
</evidence>
<dbReference type="GO" id="GO:0048269">
    <property type="term" value="C:methionine adenosyltransferase complex"/>
    <property type="evidence" value="ECO:0007669"/>
    <property type="project" value="TreeGrafter"/>
</dbReference>
<dbReference type="Pfam" id="PF04321">
    <property type="entry name" value="RmlD_sub_bind"/>
    <property type="match status" value="1"/>
</dbReference>
<dbReference type="InterPro" id="IPR036291">
    <property type="entry name" value="NAD(P)-bd_dom_sf"/>
</dbReference>
<dbReference type="AlphaFoldDB" id="A0A1B6KPV6"/>
<evidence type="ECO:0000256" key="5">
    <source>
        <dbReference type="ARBA" id="ARBA00045998"/>
    </source>
</evidence>
<evidence type="ECO:0000313" key="9">
    <source>
        <dbReference type="EMBL" id="JAT13457.1"/>
    </source>
</evidence>
<comment type="function">
    <text evidence="5">Regulatory subunit of S-adenosylmethionine synthetase 2, an enzyme that catalyzes the formation of S-adenosylmethionine from methionine and ATP. Regulates MAT2A catalytic activity by changing its kinetic properties, increasing its affinity for L-methionine. Can bind NADP (in vitro).</text>
</comment>
<dbReference type="PANTHER" id="PTHR10491">
    <property type="entry name" value="DTDP-4-DEHYDRORHAMNOSE REDUCTASE"/>
    <property type="match status" value="1"/>
</dbReference>
<protein>
    <recommendedName>
        <fullName evidence="3">Methionine adenosyltransferase 2 subunit beta</fullName>
    </recommendedName>
    <alternativeName>
        <fullName evidence="4">Methionine adenosyltransferase II beta</fullName>
    </alternativeName>
</protein>
<evidence type="ECO:0000256" key="1">
    <source>
        <dbReference type="ARBA" id="ARBA00005224"/>
    </source>
</evidence>
<dbReference type="EMBL" id="GEBQ01025944">
    <property type="protein sequence ID" value="JAT14033.1"/>
    <property type="molecule type" value="Transcribed_RNA"/>
</dbReference>
<organism evidence="9">
    <name type="scientific">Graphocephala atropunctata</name>
    <dbReference type="NCBI Taxonomy" id="36148"/>
    <lineage>
        <taxon>Eukaryota</taxon>
        <taxon>Metazoa</taxon>
        <taxon>Ecdysozoa</taxon>
        <taxon>Arthropoda</taxon>
        <taxon>Hexapoda</taxon>
        <taxon>Insecta</taxon>
        <taxon>Pterygota</taxon>
        <taxon>Neoptera</taxon>
        <taxon>Paraneoptera</taxon>
        <taxon>Hemiptera</taxon>
        <taxon>Auchenorrhyncha</taxon>
        <taxon>Membracoidea</taxon>
        <taxon>Cicadellidae</taxon>
        <taxon>Cicadellinae</taxon>
        <taxon>Cicadellini</taxon>
        <taxon>Graphocephala</taxon>
    </lineage>
</organism>
<comment type="pathway">
    <text evidence="1">Amino-acid biosynthesis; S-adenosyl-L-methionine biosynthesis; S-adenosyl-L-methionine from L-methionine: step 1/1.</text>
</comment>
<dbReference type="SUPFAM" id="SSF51735">
    <property type="entry name" value="NAD(P)-binding Rossmann-fold domains"/>
    <property type="match status" value="1"/>
</dbReference>
<dbReference type="UniPathway" id="UPA00315">
    <property type="reaction ID" value="UER00080"/>
</dbReference>
<gene>
    <name evidence="11" type="ORF">g.48516</name>
    <name evidence="9" type="ORF">g.48517</name>
    <name evidence="10" type="ORF">g.48518</name>
    <name evidence="8" type="ORF">g.48519</name>
    <name evidence="12" type="ORF">g.48520</name>
</gene>
<evidence type="ECO:0000256" key="3">
    <source>
        <dbReference type="ARBA" id="ARBA00021596"/>
    </source>
</evidence>
<evidence type="ECO:0000313" key="11">
    <source>
        <dbReference type="EMBL" id="JAT16697.1"/>
    </source>
</evidence>
<dbReference type="EMBL" id="GEBQ01026520">
    <property type="protein sequence ID" value="JAT13457.1"/>
    <property type="molecule type" value="Transcribed_RNA"/>
</dbReference>
<comment type="subunit">
    <text evidence="6">Heterotrimer; composed of a catalytic MAT2A homodimer that binds one regulatory MAT2B chain. Heterohexamer; composed of a central, catalytic MAT2A homotetramer flanked on either side by a regulatory MAT2B chain. NADP binding increases the affinity for MAT2A.</text>
</comment>
<dbReference type="GO" id="GO:0048270">
    <property type="term" value="F:methionine adenosyltransferase regulator activity"/>
    <property type="evidence" value="ECO:0007669"/>
    <property type="project" value="TreeGrafter"/>
</dbReference>
<feature type="domain" description="RmlD-like substrate binding" evidence="7">
    <location>
        <begin position="9"/>
        <end position="296"/>
    </location>
</feature>
<evidence type="ECO:0000313" key="8">
    <source>
        <dbReference type="EMBL" id="JAT12973.1"/>
    </source>
</evidence>
<dbReference type="Gene3D" id="3.40.50.720">
    <property type="entry name" value="NAD(P)-binding Rossmann-like Domain"/>
    <property type="match status" value="1"/>
</dbReference>
<dbReference type="InterPro" id="IPR029903">
    <property type="entry name" value="RmlD-like-bd"/>
</dbReference>
<comment type="similarity">
    <text evidence="2">Belongs to the dTDP-4-dehydrorhamnose reductase family. MAT2B subfamily.</text>
</comment>
<sequence>MMTSKQKNKLFLTGASGLLGRAIYKKFESEGWNVYGTAFIRVQNGLHELDITKKEDVEKAITDFHPDFVIHAAAQRFPDKVDSDPEAARCLNVDATSFVVDAAAKVGAPLLYISTDYVFDGKGGTAYTVQDKPSPINLYGQTKLEGEVITLKHAENSVLRIPVLYGPVLDLKESAVTCLLEPLLTTAKVAYVSHLERRCPSHVNDIALICLQLANARNDETVRGIFQWCGEEKMTKYQMVLKMAEVFKIPHSHVKPEMKLGASATRPLDTELDRSRLNQLGFGQHTPFNEGLLDVLCSWVSLNVNLLPDVRPYTAPPVKS</sequence>
<evidence type="ECO:0000256" key="4">
    <source>
        <dbReference type="ARBA" id="ARBA00029977"/>
    </source>
</evidence>
<dbReference type="InterPro" id="IPR005913">
    <property type="entry name" value="dTDP_dehydrorham_reduct"/>
</dbReference>
<dbReference type="EMBL" id="GEBQ01027004">
    <property type="protein sequence ID" value="JAT12973.1"/>
    <property type="molecule type" value="Transcribed_RNA"/>
</dbReference>
<evidence type="ECO:0000313" key="12">
    <source>
        <dbReference type="EMBL" id="JAT36466.1"/>
    </source>
</evidence>
<dbReference type="EMBL" id="GEBQ01023280">
    <property type="protein sequence ID" value="JAT16697.1"/>
    <property type="molecule type" value="Transcribed_RNA"/>
</dbReference>
<accession>A0A1B6KPV6</accession>
<dbReference type="PANTHER" id="PTHR10491:SF4">
    <property type="entry name" value="METHIONINE ADENOSYLTRANSFERASE 2 SUBUNIT BETA"/>
    <property type="match status" value="1"/>
</dbReference>
<evidence type="ECO:0000259" key="7">
    <source>
        <dbReference type="Pfam" id="PF04321"/>
    </source>
</evidence>
<proteinExistence type="inferred from homology"/>
<reference evidence="9" key="1">
    <citation type="submission" date="2015-11" db="EMBL/GenBank/DDBJ databases">
        <title>De novo transcriptome assembly of four potential Pierce s Disease insect vectors from Arizona vineyards.</title>
        <authorList>
            <person name="Tassone E.E."/>
        </authorList>
    </citation>
    <scope>NUCLEOTIDE SEQUENCE</scope>
</reference>
<dbReference type="CDD" id="cd05254">
    <property type="entry name" value="dTDP_HR_like_SDR_e"/>
    <property type="match status" value="1"/>
</dbReference>
<evidence type="ECO:0000256" key="2">
    <source>
        <dbReference type="ARBA" id="ARBA00008656"/>
    </source>
</evidence>
<evidence type="ECO:0000256" key="6">
    <source>
        <dbReference type="ARBA" id="ARBA00046786"/>
    </source>
</evidence>
<dbReference type="GO" id="GO:0006556">
    <property type="term" value="P:S-adenosylmethionine biosynthetic process"/>
    <property type="evidence" value="ECO:0007669"/>
    <property type="project" value="UniProtKB-UniPathway"/>
</dbReference>
<dbReference type="EMBL" id="GEBQ01003511">
    <property type="protein sequence ID" value="JAT36466.1"/>
    <property type="molecule type" value="Transcribed_RNA"/>
</dbReference>